<gene>
    <name evidence="3" type="ORF">GCM10023203_20120</name>
</gene>
<dbReference type="Pfam" id="PF08242">
    <property type="entry name" value="Methyltransf_12"/>
    <property type="match status" value="1"/>
</dbReference>
<dbReference type="Gene3D" id="3.40.50.150">
    <property type="entry name" value="Vaccinia Virus protein VP39"/>
    <property type="match status" value="1"/>
</dbReference>
<proteinExistence type="predicted"/>
<organism evidence="3 4">
    <name type="scientific">Actinomycetospora straminea</name>
    <dbReference type="NCBI Taxonomy" id="663607"/>
    <lineage>
        <taxon>Bacteria</taxon>
        <taxon>Bacillati</taxon>
        <taxon>Actinomycetota</taxon>
        <taxon>Actinomycetes</taxon>
        <taxon>Pseudonocardiales</taxon>
        <taxon>Pseudonocardiaceae</taxon>
        <taxon>Actinomycetospora</taxon>
    </lineage>
</organism>
<evidence type="ECO:0000256" key="1">
    <source>
        <dbReference type="ARBA" id="ARBA00023125"/>
    </source>
</evidence>
<keyword evidence="4" id="KW-1185">Reference proteome</keyword>
<dbReference type="InterPro" id="IPR000551">
    <property type="entry name" value="MerR-type_HTH_dom"/>
</dbReference>
<reference evidence="4" key="1">
    <citation type="journal article" date="2019" name="Int. J. Syst. Evol. Microbiol.">
        <title>The Global Catalogue of Microorganisms (GCM) 10K type strain sequencing project: providing services to taxonomists for standard genome sequencing and annotation.</title>
        <authorList>
            <consortium name="The Broad Institute Genomics Platform"/>
            <consortium name="The Broad Institute Genome Sequencing Center for Infectious Disease"/>
            <person name="Wu L."/>
            <person name="Ma J."/>
        </authorList>
    </citation>
    <scope>NUCLEOTIDE SEQUENCE [LARGE SCALE GENOMIC DNA]</scope>
    <source>
        <strain evidence="4">JCM 17983</strain>
    </source>
</reference>
<dbReference type="PRINTS" id="PR00040">
    <property type="entry name" value="HTHMERR"/>
</dbReference>
<dbReference type="InterPro" id="IPR013217">
    <property type="entry name" value="Methyltransf_12"/>
</dbReference>
<evidence type="ECO:0000313" key="3">
    <source>
        <dbReference type="EMBL" id="GAA4870798.1"/>
    </source>
</evidence>
<feature type="domain" description="HTH merR-type" evidence="2">
    <location>
        <begin position="4"/>
        <end position="72"/>
    </location>
</feature>
<dbReference type="PROSITE" id="PS50937">
    <property type="entry name" value="HTH_MERR_2"/>
    <property type="match status" value="1"/>
</dbReference>
<dbReference type="InterPro" id="IPR009061">
    <property type="entry name" value="DNA-bd_dom_put_sf"/>
</dbReference>
<dbReference type="RefSeq" id="WP_274235008.1">
    <property type="nucleotide sequence ID" value="NZ_BAABHQ010000004.1"/>
</dbReference>
<protein>
    <recommendedName>
        <fullName evidence="2">HTH merR-type domain-containing protein</fullName>
    </recommendedName>
</protein>
<dbReference type="Proteomes" id="UP001500457">
    <property type="component" value="Unassembled WGS sequence"/>
</dbReference>
<dbReference type="InterPro" id="IPR047057">
    <property type="entry name" value="MerR_fam"/>
</dbReference>
<comment type="caution">
    <text evidence="3">The sequence shown here is derived from an EMBL/GenBank/DDBJ whole genome shotgun (WGS) entry which is preliminary data.</text>
</comment>
<keyword evidence="1" id="KW-0238">DNA-binding</keyword>
<name>A0ABP9EAD2_9PSEU</name>
<dbReference type="Gene3D" id="1.10.1660.10">
    <property type="match status" value="1"/>
</dbReference>
<dbReference type="Pfam" id="PF13411">
    <property type="entry name" value="MerR_1"/>
    <property type="match status" value="1"/>
</dbReference>
<dbReference type="PROSITE" id="PS00552">
    <property type="entry name" value="HTH_MERR_1"/>
    <property type="match status" value="1"/>
</dbReference>
<accession>A0ABP9EAD2</accession>
<dbReference type="CDD" id="cd01106">
    <property type="entry name" value="HTH_TipAL-Mta"/>
    <property type="match status" value="1"/>
</dbReference>
<dbReference type="SUPFAM" id="SSF53335">
    <property type="entry name" value="S-adenosyl-L-methionine-dependent methyltransferases"/>
    <property type="match status" value="1"/>
</dbReference>
<evidence type="ECO:0000259" key="2">
    <source>
        <dbReference type="PROSITE" id="PS50937"/>
    </source>
</evidence>
<dbReference type="EMBL" id="BAABHQ010000004">
    <property type="protein sequence ID" value="GAA4870798.1"/>
    <property type="molecule type" value="Genomic_DNA"/>
</dbReference>
<dbReference type="InterPro" id="IPR029063">
    <property type="entry name" value="SAM-dependent_MTases_sf"/>
</dbReference>
<dbReference type="CDD" id="cd02440">
    <property type="entry name" value="AdoMet_MTases"/>
    <property type="match status" value="1"/>
</dbReference>
<dbReference type="Gene3D" id="6.10.140.1580">
    <property type="match status" value="1"/>
</dbReference>
<evidence type="ECO:0000313" key="4">
    <source>
        <dbReference type="Proteomes" id="UP001500457"/>
    </source>
</evidence>
<dbReference type="PANTHER" id="PTHR30204:SF90">
    <property type="entry name" value="HTH-TYPE TRANSCRIPTIONAL ACTIVATOR MTA"/>
    <property type="match status" value="1"/>
</dbReference>
<dbReference type="SMART" id="SM00422">
    <property type="entry name" value="HTH_MERR"/>
    <property type="match status" value="1"/>
</dbReference>
<dbReference type="SUPFAM" id="SSF46955">
    <property type="entry name" value="Putative DNA-binding domain"/>
    <property type="match status" value="1"/>
</dbReference>
<sequence>MATGHTVGELAEATGLSVRVLRHWDERGVVSPSRTPAGHRLYSPADVVRLHRAITLRALGLRLEQVAALLDGSDPDPAATLRAHLAGVDADLRRRRTVRDRLAEVLAGPPAAAGEDVLTTVLREMTMIGSYVHGYHASEATRLRDQAATLADLLHEGVAFPDGAHVLEPGCGVGAQTVVLAARSPGARFTALDREPGQVAAARARVEAAGLADRVDVRLGDVHDPPGPVDHVVVFFLLEHLPRPVEALRALRGALRPGGTITVVEGDHGATAFHPDSADARAVIACQEVLQRQAGGDAGIGRRLAPLLADAGFDDVTVEPRTAHAHAGRPDLADSLVRRTFTPMVAGVREPALAAGLTTPERFDAGVRDLLRTAEPGGTFSYTFFRAVGAVGTRSASTRSTSPTNPSRA</sequence>
<dbReference type="PANTHER" id="PTHR30204">
    <property type="entry name" value="REDOX-CYCLING DRUG-SENSING TRANSCRIPTIONAL ACTIVATOR SOXR"/>
    <property type="match status" value="1"/>
</dbReference>